<organism evidence="10 11">
    <name type="scientific">Diploptera punctata</name>
    <name type="common">Pacific beetle cockroach</name>
    <dbReference type="NCBI Taxonomy" id="6984"/>
    <lineage>
        <taxon>Eukaryota</taxon>
        <taxon>Metazoa</taxon>
        <taxon>Ecdysozoa</taxon>
        <taxon>Arthropoda</taxon>
        <taxon>Hexapoda</taxon>
        <taxon>Insecta</taxon>
        <taxon>Pterygota</taxon>
        <taxon>Neoptera</taxon>
        <taxon>Polyneoptera</taxon>
        <taxon>Dictyoptera</taxon>
        <taxon>Blattodea</taxon>
        <taxon>Blaberoidea</taxon>
        <taxon>Blaberidae</taxon>
        <taxon>Diplopterinae</taxon>
        <taxon>Diploptera</taxon>
    </lineage>
</organism>
<keyword evidence="2" id="KW-0808">Transferase</keyword>
<feature type="non-terminal residue" evidence="10">
    <location>
        <position position="1"/>
    </location>
</feature>
<dbReference type="Pfam" id="PF00069">
    <property type="entry name" value="Pkinase"/>
    <property type="match status" value="1"/>
</dbReference>
<name>A0AAD7ZXY2_DIPPU</name>
<evidence type="ECO:0000313" key="10">
    <source>
        <dbReference type="EMBL" id="KAJ9588726.1"/>
    </source>
</evidence>
<dbReference type="InterPro" id="IPR017441">
    <property type="entry name" value="Protein_kinase_ATP_BS"/>
</dbReference>
<evidence type="ECO:0000256" key="4">
    <source>
        <dbReference type="ARBA" id="ARBA00022777"/>
    </source>
</evidence>
<dbReference type="PANTHER" id="PTHR22974:SF23">
    <property type="entry name" value="TOUSLED-LIKE KINASE, ISOFORM G"/>
    <property type="match status" value="1"/>
</dbReference>
<dbReference type="PANTHER" id="PTHR22974">
    <property type="entry name" value="MIXED LINEAGE PROTEIN KINASE"/>
    <property type="match status" value="1"/>
</dbReference>
<feature type="non-terminal residue" evidence="10">
    <location>
        <position position="646"/>
    </location>
</feature>
<feature type="compositionally biased region" description="Gly residues" evidence="8">
    <location>
        <begin position="168"/>
        <end position="183"/>
    </location>
</feature>
<feature type="domain" description="Protein kinase" evidence="9">
    <location>
        <begin position="513"/>
        <end position="646"/>
    </location>
</feature>
<feature type="region of interest" description="Disordered" evidence="8">
    <location>
        <begin position="386"/>
        <end position="428"/>
    </location>
</feature>
<evidence type="ECO:0000256" key="5">
    <source>
        <dbReference type="ARBA" id="ARBA00022840"/>
    </source>
</evidence>
<dbReference type="GO" id="GO:0005634">
    <property type="term" value="C:nucleus"/>
    <property type="evidence" value="ECO:0007669"/>
    <property type="project" value="TreeGrafter"/>
</dbReference>
<feature type="compositionally biased region" description="Polar residues" evidence="8">
    <location>
        <begin position="226"/>
        <end position="237"/>
    </location>
</feature>
<accession>A0AAD7ZXY2</accession>
<evidence type="ECO:0000256" key="8">
    <source>
        <dbReference type="SAM" id="MobiDB-lite"/>
    </source>
</evidence>
<dbReference type="GO" id="GO:0007059">
    <property type="term" value="P:chromosome segregation"/>
    <property type="evidence" value="ECO:0007669"/>
    <property type="project" value="TreeGrafter"/>
</dbReference>
<dbReference type="SUPFAM" id="SSF56112">
    <property type="entry name" value="Protein kinase-like (PK-like)"/>
    <property type="match status" value="1"/>
</dbReference>
<dbReference type="Gene3D" id="1.10.510.10">
    <property type="entry name" value="Transferase(Phosphotransferase) domain 1"/>
    <property type="match status" value="1"/>
</dbReference>
<dbReference type="Proteomes" id="UP001233999">
    <property type="component" value="Unassembled WGS sequence"/>
</dbReference>
<keyword evidence="1" id="KW-0723">Serine/threonine-protein kinase</keyword>
<dbReference type="AlphaFoldDB" id="A0AAD7ZXY2"/>
<dbReference type="GO" id="GO:0004674">
    <property type="term" value="F:protein serine/threonine kinase activity"/>
    <property type="evidence" value="ECO:0007669"/>
    <property type="project" value="UniProtKB-KW"/>
</dbReference>
<keyword evidence="11" id="KW-1185">Reference proteome</keyword>
<dbReference type="InterPro" id="IPR000719">
    <property type="entry name" value="Prot_kinase_dom"/>
</dbReference>
<evidence type="ECO:0000313" key="11">
    <source>
        <dbReference type="Proteomes" id="UP001233999"/>
    </source>
</evidence>
<dbReference type="GO" id="GO:0005524">
    <property type="term" value="F:ATP binding"/>
    <property type="evidence" value="ECO:0007669"/>
    <property type="project" value="UniProtKB-UniRule"/>
</dbReference>
<dbReference type="SMART" id="SM00220">
    <property type="entry name" value="S_TKc"/>
    <property type="match status" value="1"/>
</dbReference>
<feature type="compositionally biased region" description="Polar residues" evidence="8">
    <location>
        <begin position="107"/>
        <end position="136"/>
    </location>
</feature>
<reference evidence="10" key="2">
    <citation type="submission" date="2023-05" db="EMBL/GenBank/DDBJ databases">
        <authorList>
            <person name="Fouks B."/>
        </authorList>
    </citation>
    <scope>NUCLEOTIDE SEQUENCE</scope>
    <source>
        <strain evidence="10">Stay&amp;Tobe</strain>
        <tissue evidence="10">Testes</tissue>
    </source>
</reference>
<keyword evidence="7" id="KW-0175">Coiled coil</keyword>
<feature type="binding site" evidence="6">
    <location>
        <position position="542"/>
    </location>
    <ligand>
        <name>ATP</name>
        <dbReference type="ChEBI" id="CHEBI:30616"/>
    </ligand>
</feature>
<dbReference type="PROSITE" id="PS50011">
    <property type="entry name" value="PROTEIN_KINASE_DOM"/>
    <property type="match status" value="1"/>
</dbReference>
<feature type="coiled-coil region" evidence="7">
    <location>
        <begin position="464"/>
        <end position="498"/>
    </location>
</feature>
<keyword evidence="4" id="KW-0418">Kinase</keyword>
<evidence type="ECO:0000256" key="3">
    <source>
        <dbReference type="ARBA" id="ARBA00022741"/>
    </source>
</evidence>
<protein>
    <recommendedName>
        <fullName evidence="9">Protein kinase domain-containing protein</fullName>
    </recommendedName>
</protein>
<evidence type="ECO:0000256" key="1">
    <source>
        <dbReference type="ARBA" id="ARBA00022527"/>
    </source>
</evidence>
<evidence type="ECO:0000256" key="2">
    <source>
        <dbReference type="ARBA" id="ARBA00022679"/>
    </source>
</evidence>
<keyword evidence="3 6" id="KW-0547">Nucleotide-binding</keyword>
<feature type="coiled-coil region" evidence="7">
    <location>
        <begin position="282"/>
        <end position="309"/>
    </location>
</feature>
<feature type="region of interest" description="Disordered" evidence="8">
    <location>
        <begin position="107"/>
        <end position="237"/>
    </location>
</feature>
<dbReference type="InterPro" id="IPR011009">
    <property type="entry name" value="Kinase-like_dom_sf"/>
</dbReference>
<comment type="caution">
    <text evidence="10">The sequence shown here is derived from an EMBL/GenBank/DDBJ whole genome shotgun (WGS) entry which is preliminary data.</text>
</comment>
<keyword evidence="5 6" id="KW-0067">ATP-binding</keyword>
<reference evidence="10" key="1">
    <citation type="journal article" date="2023" name="IScience">
        <title>Live-bearing cockroach genome reveals convergent evolutionary mechanisms linked to viviparity in insects and beyond.</title>
        <authorList>
            <person name="Fouks B."/>
            <person name="Harrison M.C."/>
            <person name="Mikhailova A.A."/>
            <person name="Marchal E."/>
            <person name="English S."/>
            <person name="Carruthers M."/>
            <person name="Jennings E.C."/>
            <person name="Chiamaka E.L."/>
            <person name="Frigard R.A."/>
            <person name="Pippel M."/>
            <person name="Attardo G.M."/>
            <person name="Benoit J.B."/>
            <person name="Bornberg-Bauer E."/>
            <person name="Tobe S.S."/>
        </authorList>
    </citation>
    <scope>NUCLEOTIDE SEQUENCE</scope>
    <source>
        <strain evidence="10">Stay&amp;Tobe</strain>
    </source>
</reference>
<proteinExistence type="predicted"/>
<dbReference type="EMBL" id="JASPKZ010005312">
    <property type="protein sequence ID" value="KAJ9588726.1"/>
    <property type="molecule type" value="Genomic_DNA"/>
</dbReference>
<dbReference type="GO" id="GO:0035556">
    <property type="term" value="P:intracellular signal transduction"/>
    <property type="evidence" value="ECO:0007669"/>
    <property type="project" value="TreeGrafter"/>
</dbReference>
<sequence>VFYLFCFLKFHTIHPPTYALVFLSEAIHSLSYNKFSLYHQYPISFRNYKPQDHGQQPGNLLQDHHIEVLCVFTGGAGVKMEHFQPTLDPRKQELLEARFLGTRMSAGSQIQMAPQATVNSGQPVHSQDSNMSTGSSHSDKEPDPNNTPEKLPRTPLERKRKRNKVDDGGGGMAAAGVAGGKGARTGDNKKINEYFPNKHAGNSPIRHGGSKSPSPQGYPMYPPSPQQAMLTSPQTPGVQSVAPDFSNLMHPPRPPTMLSKFVQTDLTCQRITEFETQASSDLELRNNKIDELNRTTEELRHQLAAQQKVIEQHKSHINKCIDVVKKLLKEKSNIEKKEARQKCMQNRLRLGQFVTQRVGATFQENWTDGYAFQELARRQEEITAEREEIDRQKKMLLKKRPSNSETGRKRSNSQQQQQQQQQQAGQASAILHNGTDATFLKPDAIPGFSWQEYYEADEILKLRQSALKKEDADLQLEMEKLERERNLHIRELKRIHNEDQSRFNNHPVLNERYLLLMLLGKGGFSEVHKAFDLKEQRYVACKVHQLNKDWKEDKKANYIKHALREYNIHKALDHPRVVKLYDVFEIDANSFCTVLEYCDGHDLDFYLKQHKTIPEREARSIVMQVVSALKYLNEIKPPVIHYDLKP</sequence>
<dbReference type="PROSITE" id="PS00107">
    <property type="entry name" value="PROTEIN_KINASE_ATP"/>
    <property type="match status" value="1"/>
</dbReference>
<feature type="compositionally biased region" description="Low complexity" evidence="8">
    <location>
        <begin position="414"/>
        <end position="423"/>
    </location>
</feature>
<gene>
    <name evidence="10" type="ORF">L9F63_017984</name>
</gene>
<evidence type="ECO:0000259" key="9">
    <source>
        <dbReference type="PROSITE" id="PS50011"/>
    </source>
</evidence>
<evidence type="ECO:0000256" key="7">
    <source>
        <dbReference type="SAM" id="Coils"/>
    </source>
</evidence>
<evidence type="ECO:0000256" key="6">
    <source>
        <dbReference type="PROSITE-ProRule" id="PRU10141"/>
    </source>
</evidence>